<dbReference type="PANTHER" id="PTHR24148">
    <property type="entry name" value="ANKYRIN REPEAT DOMAIN-CONTAINING PROTEIN 39 HOMOLOG-RELATED"/>
    <property type="match status" value="1"/>
</dbReference>
<feature type="domain" description="Heterokaryon incompatibility" evidence="2">
    <location>
        <begin position="73"/>
        <end position="203"/>
    </location>
</feature>
<dbReference type="OrthoDB" id="194358at2759"/>
<feature type="non-terminal residue" evidence="3">
    <location>
        <position position="205"/>
    </location>
</feature>
<dbReference type="Pfam" id="PF06985">
    <property type="entry name" value="HET"/>
    <property type="match status" value="1"/>
</dbReference>
<feature type="compositionally biased region" description="Basic and acidic residues" evidence="1">
    <location>
        <begin position="1"/>
        <end position="26"/>
    </location>
</feature>
<feature type="region of interest" description="Disordered" evidence="1">
    <location>
        <begin position="1"/>
        <end position="31"/>
    </location>
</feature>
<dbReference type="EMBL" id="ML977560">
    <property type="protein sequence ID" value="KAF2006132.1"/>
    <property type="molecule type" value="Genomic_DNA"/>
</dbReference>
<protein>
    <submittedName>
        <fullName evidence="3">HET-domain-containing protein</fullName>
    </submittedName>
</protein>
<dbReference type="Proteomes" id="UP000799779">
    <property type="component" value="Unassembled WGS sequence"/>
</dbReference>
<dbReference type="PANTHER" id="PTHR24148:SF64">
    <property type="entry name" value="HETEROKARYON INCOMPATIBILITY DOMAIN-CONTAINING PROTEIN"/>
    <property type="match status" value="1"/>
</dbReference>
<evidence type="ECO:0000259" key="2">
    <source>
        <dbReference type="Pfam" id="PF06985"/>
    </source>
</evidence>
<keyword evidence="4" id="KW-1185">Reference proteome</keyword>
<evidence type="ECO:0000313" key="3">
    <source>
        <dbReference type="EMBL" id="KAF2006132.1"/>
    </source>
</evidence>
<dbReference type="InterPro" id="IPR010730">
    <property type="entry name" value="HET"/>
</dbReference>
<proteinExistence type="predicted"/>
<name>A0A6A5WWN2_9PLEO</name>
<evidence type="ECO:0000313" key="4">
    <source>
        <dbReference type="Proteomes" id="UP000799779"/>
    </source>
</evidence>
<gene>
    <name evidence="3" type="ORF">P154DRAFT_422669</name>
</gene>
<evidence type="ECO:0000256" key="1">
    <source>
        <dbReference type="SAM" id="MobiDB-lite"/>
    </source>
</evidence>
<reference evidence="3" key="1">
    <citation type="journal article" date="2020" name="Stud. Mycol.">
        <title>101 Dothideomycetes genomes: a test case for predicting lifestyles and emergence of pathogens.</title>
        <authorList>
            <person name="Haridas S."/>
            <person name="Albert R."/>
            <person name="Binder M."/>
            <person name="Bloem J."/>
            <person name="Labutti K."/>
            <person name="Salamov A."/>
            <person name="Andreopoulos B."/>
            <person name="Baker S."/>
            <person name="Barry K."/>
            <person name="Bills G."/>
            <person name="Bluhm B."/>
            <person name="Cannon C."/>
            <person name="Castanera R."/>
            <person name="Culley D."/>
            <person name="Daum C."/>
            <person name="Ezra D."/>
            <person name="Gonzalez J."/>
            <person name="Henrissat B."/>
            <person name="Kuo A."/>
            <person name="Liang C."/>
            <person name="Lipzen A."/>
            <person name="Lutzoni F."/>
            <person name="Magnuson J."/>
            <person name="Mondo S."/>
            <person name="Nolan M."/>
            <person name="Ohm R."/>
            <person name="Pangilinan J."/>
            <person name="Park H.-J."/>
            <person name="Ramirez L."/>
            <person name="Alfaro M."/>
            <person name="Sun H."/>
            <person name="Tritt A."/>
            <person name="Yoshinaga Y."/>
            <person name="Zwiers L.-H."/>
            <person name="Turgeon B."/>
            <person name="Goodwin S."/>
            <person name="Spatafora J."/>
            <person name="Crous P."/>
            <person name="Grigoriev I."/>
        </authorList>
    </citation>
    <scope>NUCLEOTIDE SEQUENCE</scope>
    <source>
        <strain evidence="3">CBS 123094</strain>
    </source>
</reference>
<organism evidence="3 4">
    <name type="scientific">Amniculicola lignicola CBS 123094</name>
    <dbReference type="NCBI Taxonomy" id="1392246"/>
    <lineage>
        <taxon>Eukaryota</taxon>
        <taxon>Fungi</taxon>
        <taxon>Dikarya</taxon>
        <taxon>Ascomycota</taxon>
        <taxon>Pezizomycotina</taxon>
        <taxon>Dothideomycetes</taxon>
        <taxon>Pleosporomycetidae</taxon>
        <taxon>Pleosporales</taxon>
        <taxon>Amniculicolaceae</taxon>
        <taxon>Amniculicola</taxon>
    </lineage>
</organism>
<accession>A0A6A5WWN2</accession>
<dbReference type="InterPro" id="IPR052895">
    <property type="entry name" value="HetReg/Transcr_Mod"/>
</dbReference>
<dbReference type="AlphaFoldDB" id="A0A6A5WWN2"/>
<sequence>MEEKPASGSAEPHDSEPRRTDPEHQHNITPRYTYSRLSSDHASIRLIEVLPGNNESPLQCQLSHHPLDSDLQFYALSYTWDQGGGYQDIGCDGRNLRVTKNLCNFLLQFRETETRQFLWVDAICIDQENFEERSSQVQLMRRIYSDATRVFVWLGNANSTTALAFRLIEDTILDQIDKSIWDENAVVELLSRPYWSRVWIIQEFF</sequence>